<dbReference type="PANTHER" id="PTHR43400:SF10">
    <property type="entry name" value="3-OXOSTEROID 1-DEHYDROGENASE"/>
    <property type="match status" value="1"/>
</dbReference>
<dbReference type="InterPro" id="IPR003953">
    <property type="entry name" value="FAD-dep_OxRdtase_2_FAD-bd"/>
</dbReference>
<evidence type="ECO:0000256" key="3">
    <source>
        <dbReference type="ARBA" id="ARBA00022827"/>
    </source>
</evidence>
<dbReference type="InterPro" id="IPR036188">
    <property type="entry name" value="FAD/NAD-bd_sf"/>
</dbReference>
<dbReference type="SUPFAM" id="SSF56425">
    <property type="entry name" value="Succinate dehydrogenase/fumarate reductase flavoprotein, catalytic domain"/>
    <property type="match status" value="1"/>
</dbReference>
<keyword evidence="3" id="KW-0274">FAD</keyword>
<sequence length="567" mass="61164">MIRNLPEKWDVEVDLVAIGSGGAGLAAAITAQDHGLTSLVLERSDEVGGVTAYSMGEVWIPGNHLERELGIEDSPESGFRYVKSLSMGYGDERAMLNQSIHGPVALKYFEDTIGLKMEVTRNFPDYYFPHNNDAVAEGRYLEVEPFPAEALGEWQHKTRLTPHLPAGFTHHDIFRGGGLANMLGWDYELLADRISKDLRCLGPGLAAYFVKGALDRGIPLYTGTSAEELIGDGERIVGVRAVRGGEPLFIKANRGVVIAVSGYERNHDLAKTLSNVLEPVSMVMSTVDGAHFRLAGPVGARIARVPDPANLGIHMPGEEHDNGAPLWRGSLPFLGLPHTIVVNRAGRRFANEAFYRSVYYAVDAVDGATQTHPNYPCWAVIDSQARGKYPFGSFMPGEDLPEGLAVKGETLAELAQKIGVDPQGLEQTVARFNGFAEAGEDPDFKRGTYPWGAAMTGDLNHKPNPNLGTLEQGPFYAVELKRMGGGGITGTGLLADHHCRVMGWNDKPIDGLYVAGNSMARLDTGAVMQSGISNARGMTHGYLVGRHAAGKPSDLLERKLESGPALA</sequence>
<evidence type="ECO:0000256" key="2">
    <source>
        <dbReference type="ARBA" id="ARBA00022630"/>
    </source>
</evidence>
<dbReference type="SUPFAM" id="SSF51905">
    <property type="entry name" value="FAD/NAD(P)-binding domain"/>
    <property type="match status" value="1"/>
</dbReference>
<evidence type="ECO:0000256" key="1">
    <source>
        <dbReference type="ARBA" id="ARBA00001974"/>
    </source>
</evidence>
<dbReference type="InterPro" id="IPR027477">
    <property type="entry name" value="Succ_DH/fumarate_Rdtase_cat_sf"/>
</dbReference>
<feature type="domain" description="FAD-dependent oxidoreductase 2 FAD-binding" evidence="5">
    <location>
        <begin position="14"/>
        <end position="523"/>
    </location>
</feature>
<comment type="cofactor">
    <cofactor evidence="1">
        <name>FAD</name>
        <dbReference type="ChEBI" id="CHEBI:57692"/>
    </cofactor>
</comment>
<dbReference type="Proteomes" id="UP001548713">
    <property type="component" value="Unassembled WGS sequence"/>
</dbReference>
<evidence type="ECO:0000313" key="6">
    <source>
        <dbReference type="EMBL" id="MET1754481.1"/>
    </source>
</evidence>
<dbReference type="Gene3D" id="3.90.700.10">
    <property type="entry name" value="Succinate dehydrogenase/fumarate reductase flavoprotein, catalytic domain"/>
    <property type="match status" value="1"/>
</dbReference>
<dbReference type="Gene3D" id="3.50.50.60">
    <property type="entry name" value="FAD/NAD(P)-binding domain"/>
    <property type="match status" value="2"/>
</dbReference>
<keyword evidence="4" id="KW-0560">Oxidoreductase</keyword>
<name>A0ABV2CY13_9SPHN</name>
<dbReference type="EMBL" id="JBEWLY010000008">
    <property type="protein sequence ID" value="MET1754481.1"/>
    <property type="molecule type" value="Genomic_DNA"/>
</dbReference>
<keyword evidence="7" id="KW-1185">Reference proteome</keyword>
<dbReference type="InterPro" id="IPR050315">
    <property type="entry name" value="FAD-oxidoreductase_2"/>
</dbReference>
<dbReference type="RefSeq" id="WP_353982889.1">
    <property type="nucleotide sequence ID" value="NZ_JBEWLY010000008.1"/>
</dbReference>
<evidence type="ECO:0000313" key="7">
    <source>
        <dbReference type="Proteomes" id="UP001548713"/>
    </source>
</evidence>
<proteinExistence type="predicted"/>
<gene>
    <name evidence="6" type="ORF">ABVV53_03275</name>
</gene>
<dbReference type="Pfam" id="PF00890">
    <property type="entry name" value="FAD_binding_2"/>
    <property type="match status" value="1"/>
</dbReference>
<protein>
    <submittedName>
        <fullName evidence="6">FAD-binding protein</fullName>
    </submittedName>
</protein>
<accession>A0ABV2CY13</accession>
<dbReference type="PANTHER" id="PTHR43400">
    <property type="entry name" value="FUMARATE REDUCTASE"/>
    <property type="match status" value="1"/>
</dbReference>
<evidence type="ECO:0000256" key="4">
    <source>
        <dbReference type="ARBA" id="ARBA00023002"/>
    </source>
</evidence>
<evidence type="ECO:0000259" key="5">
    <source>
        <dbReference type="Pfam" id="PF00890"/>
    </source>
</evidence>
<comment type="caution">
    <text evidence="6">The sequence shown here is derived from an EMBL/GenBank/DDBJ whole genome shotgun (WGS) entry which is preliminary data.</text>
</comment>
<keyword evidence="2" id="KW-0285">Flavoprotein</keyword>
<reference evidence="6 7" key="1">
    <citation type="submission" date="2024-07" db="EMBL/GenBank/DDBJ databases">
        <title>Novosphingobium kalidii RD2P27.</title>
        <authorList>
            <person name="Sun J.-Q."/>
        </authorList>
    </citation>
    <scope>NUCLEOTIDE SEQUENCE [LARGE SCALE GENOMIC DNA]</scope>
    <source>
        <strain evidence="6 7">RD2P27</strain>
    </source>
</reference>
<organism evidence="6 7">
    <name type="scientific">Novosphingobium kalidii</name>
    <dbReference type="NCBI Taxonomy" id="3230299"/>
    <lineage>
        <taxon>Bacteria</taxon>
        <taxon>Pseudomonadati</taxon>
        <taxon>Pseudomonadota</taxon>
        <taxon>Alphaproteobacteria</taxon>
        <taxon>Sphingomonadales</taxon>
        <taxon>Sphingomonadaceae</taxon>
        <taxon>Novosphingobium</taxon>
    </lineage>
</organism>